<evidence type="ECO:0000313" key="2">
    <source>
        <dbReference type="EMBL" id="KAJ1131643.1"/>
    </source>
</evidence>
<keyword evidence="3" id="KW-1185">Reference proteome</keyword>
<dbReference type="AlphaFoldDB" id="A0AAV7PYQ5"/>
<name>A0AAV7PYQ5_PLEWA</name>
<organism evidence="2 3">
    <name type="scientific">Pleurodeles waltl</name>
    <name type="common">Iberian ribbed newt</name>
    <dbReference type="NCBI Taxonomy" id="8319"/>
    <lineage>
        <taxon>Eukaryota</taxon>
        <taxon>Metazoa</taxon>
        <taxon>Chordata</taxon>
        <taxon>Craniata</taxon>
        <taxon>Vertebrata</taxon>
        <taxon>Euteleostomi</taxon>
        <taxon>Amphibia</taxon>
        <taxon>Batrachia</taxon>
        <taxon>Caudata</taxon>
        <taxon>Salamandroidea</taxon>
        <taxon>Salamandridae</taxon>
        <taxon>Pleurodelinae</taxon>
        <taxon>Pleurodeles</taxon>
    </lineage>
</organism>
<evidence type="ECO:0000313" key="3">
    <source>
        <dbReference type="Proteomes" id="UP001066276"/>
    </source>
</evidence>
<comment type="caution">
    <text evidence="2">The sequence shown here is derived from an EMBL/GenBank/DDBJ whole genome shotgun (WGS) entry which is preliminary data.</text>
</comment>
<sequence length="148" mass="15532">MAGGRGQEEGSSQPKAAAKSVPRGGSAPSLYGAPRIVWRQARPARTGARVVSRKGAGRGLLPAPSSSKVRPARRECSLPLWSLPRCLAASATRSHGSARSKQEGGRKRAPPSPKQQQSPSREAGVLPPFMEPPALSGGKRDPLARERA</sequence>
<protein>
    <submittedName>
        <fullName evidence="2">Uncharacterized protein</fullName>
    </submittedName>
</protein>
<dbReference type="EMBL" id="JANPWB010000011">
    <property type="protein sequence ID" value="KAJ1131643.1"/>
    <property type="molecule type" value="Genomic_DNA"/>
</dbReference>
<feature type="region of interest" description="Disordered" evidence="1">
    <location>
        <begin position="1"/>
        <end position="74"/>
    </location>
</feature>
<accession>A0AAV7PYQ5</accession>
<proteinExistence type="predicted"/>
<evidence type="ECO:0000256" key="1">
    <source>
        <dbReference type="SAM" id="MobiDB-lite"/>
    </source>
</evidence>
<dbReference type="Proteomes" id="UP001066276">
    <property type="component" value="Chromosome 7"/>
</dbReference>
<reference evidence="2" key="1">
    <citation type="journal article" date="2022" name="bioRxiv">
        <title>Sequencing and chromosome-scale assembly of the giantPleurodeles waltlgenome.</title>
        <authorList>
            <person name="Brown T."/>
            <person name="Elewa A."/>
            <person name="Iarovenko S."/>
            <person name="Subramanian E."/>
            <person name="Araus A.J."/>
            <person name="Petzold A."/>
            <person name="Susuki M."/>
            <person name="Suzuki K.-i.T."/>
            <person name="Hayashi T."/>
            <person name="Toyoda A."/>
            <person name="Oliveira C."/>
            <person name="Osipova E."/>
            <person name="Leigh N.D."/>
            <person name="Simon A."/>
            <person name="Yun M.H."/>
        </authorList>
    </citation>
    <scope>NUCLEOTIDE SEQUENCE</scope>
    <source>
        <strain evidence="2">20211129_DDA</strain>
        <tissue evidence="2">Liver</tissue>
    </source>
</reference>
<feature type="region of interest" description="Disordered" evidence="1">
    <location>
        <begin position="89"/>
        <end position="148"/>
    </location>
</feature>
<feature type="compositionally biased region" description="Basic and acidic residues" evidence="1">
    <location>
        <begin position="138"/>
        <end position="148"/>
    </location>
</feature>
<gene>
    <name evidence="2" type="ORF">NDU88_009978</name>
</gene>